<dbReference type="Pfam" id="PF21621">
    <property type="entry name" value="MPI_cupin_dom"/>
    <property type="match status" value="1"/>
</dbReference>
<dbReference type="InterPro" id="IPR014710">
    <property type="entry name" value="RmlC-like_jellyroll"/>
</dbReference>
<dbReference type="Gene3D" id="2.60.120.10">
    <property type="entry name" value="Jelly Rolls"/>
    <property type="match status" value="1"/>
</dbReference>
<protein>
    <recommendedName>
        <fullName evidence="1">Phosphohexomutase</fullName>
    </recommendedName>
    <alternativeName>
        <fullName evidence="2">Phosphomannose isomerase</fullName>
    </alternativeName>
</protein>
<feature type="domain" description="Mannose-6-phosphate isomerase cupin" evidence="3">
    <location>
        <begin position="11"/>
        <end position="60"/>
    </location>
</feature>
<dbReference type="InterPro" id="IPR011051">
    <property type="entry name" value="RmlC_Cupin_sf"/>
</dbReference>
<evidence type="ECO:0000313" key="4">
    <source>
        <dbReference type="EMBL" id="KIS35832.1"/>
    </source>
</evidence>
<dbReference type="SUPFAM" id="SSF51182">
    <property type="entry name" value="RmlC-like cupins"/>
    <property type="match status" value="1"/>
</dbReference>
<sequence length="70" mass="7535">MQNIQYECGETHHLKAQSASILLVMKGQLNLRSETTALSLKQGEVAFITAGAAYEVEGLIEGYAVVAKLP</sequence>
<reference evidence="4 5" key="1">
    <citation type="submission" date="2014-05" db="EMBL/GenBank/DDBJ databases">
        <title>Methylome analysis of the phasevarions of Haemophilus influenzae.</title>
        <authorList>
            <person name="Atack J.M."/>
            <person name="Fox K.L."/>
            <person name="Power P.M."/>
            <person name="Clark T."/>
            <person name="Jurcisek J."/>
            <person name="Korlach J."/>
            <person name="Bakaletz L.O."/>
            <person name="Jennings M.P."/>
        </authorList>
    </citation>
    <scope>NUCLEOTIDE SEQUENCE [LARGE SCALE GENOMIC DNA]</scope>
    <source>
        <strain evidence="4 5">1209</strain>
    </source>
</reference>
<dbReference type="Proteomes" id="UP000050700">
    <property type="component" value="Unassembled WGS sequence"/>
</dbReference>
<accession>A0A0D0GXM7</accession>
<evidence type="ECO:0000256" key="1">
    <source>
        <dbReference type="ARBA" id="ARBA00029741"/>
    </source>
</evidence>
<dbReference type="PATRIC" id="fig|727.582.peg.1324"/>
<comment type="caution">
    <text evidence="4">The sequence shown here is derived from an EMBL/GenBank/DDBJ whole genome shotgun (WGS) entry which is preliminary data.</text>
</comment>
<evidence type="ECO:0000259" key="3">
    <source>
        <dbReference type="Pfam" id="PF21621"/>
    </source>
</evidence>
<organism evidence="4 5">
    <name type="scientific">Haemophilus influenzae</name>
    <dbReference type="NCBI Taxonomy" id="727"/>
    <lineage>
        <taxon>Bacteria</taxon>
        <taxon>Pseudomonadati</taxon>
        <taxon>Pseudomonadota</taxon>
        <taxon>Gammaproteobacteria</taxon>
        <taxon>Pasteurellales</taxon>
        <taxon>Pasteurellaceae</taxon>
        <taxon>Haemophilus</taxon>
    </lineage>
</organism>
<dbReference type="RefSeq" id="WP_005654344.1">
    <property type="nucleotide sequence ID" value="NZ_AP018781.1"/>
</dbReference>
<proteinExistence type="predicted"/>
<evidence type="ECO:0000256" key="2">
    <source>
        <dbReference type="ARBA" id="ARBA00030762"/>
    </source>
</evidence>
<name>A0A0D0GXM7_HAEIF</name>
<dbReference type="AlphaFoldDB" id="A0A0D0GXM7"/>
<dbReference type="InterPro" id="IPR049071">
    <property type="entry name" value="MPI_cupin_dom"/>
</dbReference>
<dbReference type="EMBL" id="JMQP01000002">
    <property type="protein sequence ID" value="KIS35832.1"/>
    <property type="molecule type" value="Genomic_DNA"/>
</dbReference>
<evidence type="ECO:0000313" key="5">
    <source>
        <dbReference type="Proteomes" id="UP000050700"/>
    </source>
</evidence>
<gene>
    <name evidence="4" type="ORF">NTHI1209_01444</name>
</gene>